<evidence type="ECO:0000256" key="2">
    <source>
        <dbReference type="PROSITE-ProRule" id="PRU00376"/>
    </source>
</evidence>
<reference evidence="5" key="1">
    <citation type="journal article" date="2020" name="Stud. Mycol.">
        <title>101 Dothideomycetes genomes: a test case for predicting lifestyles and emergence of pathogens.</title>
        <authorList>
            <person name="Haridas S."/>
            <person name="Albert R."/>
            <person name="Binder M."/>
            <person name="Bloem J."/>
            <person name="Labutti K."/>
            <person name="Salamov A."/>
            <person name="Andreopoulos B."/>
            <person name="Baker S."/>
            <person name="Barry K."/>
            <person name="Bills G."/>
            <person name="Bluhm B."/>
            <person name="Cannon C."/>
            <person name="Castanera R."/>
            <person name="Culley D."/>
            <person name="Daum C."/>
            <person name="Ezra D."/>
            <person name="Gonzalez J."/>
            <person name="Henrissat B."/>
            <person name="Kuo A."/>
            <person name="Liang C."/>
            <person name="Lipzen A."/>
            <person name="Lutzoni F."/>
            <person name="Magnuson J."/>
            <person name="Mondo S."/>
            <person name="Nolan M."/>
            <person name="Ohm R."/>
            <person name="Pangilinan J."/>
            <person name="Park H.-J."/>
            <person name="Ramirez L."/>
            <person name="Alfaro M."/>
            <person name="Sun H."/>
            <person name="Tritt A."/>
            <person name="Yoshinaga Y."/>
            <person name="Zwiers L.-H."/>
            <person name="Turgeon B."/>
            <person name="Goodwin S."/>
            <person name="Spatafora J."/>
            <person name="Crous P."/>
            <person name="Grigoriev I."/>
        </authorList>
    </citation>
    <scope>NUCLEOTIDE SEQUENCE</scope>
    <source>
        <strain evidence="5">CBS 122681</strain>
    </source>
</reference>
<dbReference type="EMBL" id="MU004313">
    <property type="protein sequence ID" value="KAF2658612.1"/>
    <property type="molecule type" value="Genomic_DNA"/>
</dbReference>
<dbReference type="InterPro" id="IPR055129">
    <property type="entry name" value="YEATS_dom"/>
</dbReference>
<dbReference type="GO" id="GO:0003743">
    <property type="term" value="F:translation initiation factor activity"/>
    <property type="evidence" value="ECO:0007669"/>
    <property type="project" value="UniProtKB-KW"/>
</dbReference>
<evidence type="ECO:0000313" key="6">
    <source>
        <dbReference type="Proteomes" id="UP000799324"/>
    </source>
</evidence>
<comment type="subcellular location">
    <subcellularLocation>
        <location evidence="2">Nucleus</location>
    </subcellularLocation>
</comment>
<dbReference type="InterPro" id="IPR005033">
    <property type="entry name" value="YEATS"/>
</dbReference>
<sequence>MPEIKRQVKLITKQRPIAEPSPMEGFPMRSWSIEIFLLDEQGQEVAANVFEKATYNLHPSFDKNKQVFKKPPFRIEEKGWGEFEMTIVLSTLHKGGEHTLEHDLNFQSERYEAKHTVTFRNPKPDLVALLAESGPAGDTNGVRGKGDATKKKGRRDKNVDMEKLADGLQRLNEDDLLQVVTMVHDNKSNETYTKNDVENGEFHVDLYTLPDSLVKMLWEFTAQRTDL</sequence>
<dbReference type="AlphaFoldDB" id="A0A6A6TFW1"/>
<keyword evidence="6" id="KW-1185">Reference proteome</keyword>
<gene>
    <name evidence="5" type="ORF">K491DRAFT_689918</name>
</gene>
<dbReference type="InterPro" id="IPR038704">
    <property type="entry name" value="YEAST_sf"/>
</dbReference>
<dbReference type="InterPro" id="IPR038336">
    <property type="entry name" value="NET_sf"/>
</dbReference>
<dbReference type="PANTHER" id="PTHR23195">
    <property type="entry name" value="YEATS DOMAIN"/>
    <property type="match status" value="1"/>
</dbReference>
<evidence type="ECO:0000259" key="4">
    <source>
        <dbReference type="PROSITE" id="PS51037"/>
    </source>
</evidence>
<dbReference type="Proteomes" id="UP000799324">
    <property type="component" value="Unassembled WGS sequence"/>
</dbReference>
<evidence type="ECO:0000313" key="5">
    <source>
        <dbReference type="EMBL" id="KAF2658612.1"/>
    </source>
</evidence>
<dbReference type="PIRSF" id="PIRSF016551">
    <property type="entry name" value="SAS5/TFIID_14"/>
    <property type="match status" value="1"/>
</dbReference>
<keyword evidence="5" id="KW-0648">Protein biosynthesis</keyword>
<organism evidence="5 6">
    <name type="scientific">Lophiostoma macrostomum CBS 122681</name>
    <dbReference type="NCBI Taxonomy" id="1314788"/>
    <lineage>
        <taxon>Eukaryota</taxon>
        <taxon>Fungi</taxon>
        <taxon>Dikarya</taxon>
        <taxon>Ascomycota</taxon>
        <taxon>Pezizomycotina</taxon>
        <taxon>Dothideomycetes</taxon>
        <taxon>Pleosporomycetidae</taxon>
        <taxon>Pleosporales</taxon>
        <taxon>Lophiostomataceae</taxon>
        <taxon>Lophiostoma</taxon>
    </lineage>
</organism>
<feature type="domain" description="YEATS" evidence="4">
    <location>
        <begin position="1"/>
        <end position="133"/>
    </location>
</feature>
<dbReference type="InterPro" id="IPR027353">
    <property type="entry name" value="NET_dom"/>
</dbReference>
<dbReference type="CDD" id="cd16905">
    <property type="entry name" value="YEATS_Taf14_like"/>
    <property type="match status" value="1"/>
</dbReference>
<proteinExistence type="predicted"/>
<dbReference type="PROSITE" id="PS51037">
    <property type="entry name" value="YEATS"/>
    <property type="match status" value="1"/>
</dbReference>
<evidence type="ECO:0000256" key="3">
    <source>
        <dbReference type="SAM" id="MobiDB-lite"/>
    </source>
</evidence>
<dbReference type="Gene3D" id="2.60.40.1970">
    <property type="entry name" value="YEATS domain"/>
    <property type="match status" value="1"/>
</dbReference>
<dbReference type="InterPro" id="IPR016665">
    <property type="entry name" value="Sas5/TAF14"/>
</dbReference>
<feature type="region of interest" description="Disordered" evidence="3">
    <location>
        <begin position="132"/>
        <end position="156"/>
    </location>
</feature>
<feature type="compositionally biased region" description="Basic and acidic residues" evidence="3">
    <location>
        <begin position="144"/>
        <end position="156"/>
    </location>
</feature>
<keyword evidence="5" id="KW-0396">Initiation factor</keyword>
<dbReference type="Pfam" id="PF03366">
    <property type="entry name" value="YEATS"/>
    <property type="match status" value="1"/>
</dbReference>
<name>A0A6A6TFW1_9PLEO</name>
<dbReference type="GO" id="GO:0006355">
    <property type="term" value="P:regulation of DNA-templated transcription"/>
    <property type="evidence" value="ECO:0007669"/>
    <property type="project" value="InterPro"/>
</dbReference>
<dbReference type="GO" id="GO:0005634">
    <property type="term" value="C:nucleus"/>
    <property type="evidence" value="ECO:0007669"/>
    <property type="project" value="UniProtKB-SubCell"/>
</dbReference>
<dbReference type="Gene3D" id="1.20.1270.220">
    <property type="match status" value="1"/>
</dbReference>
<keyword evidence="1 2" id="KW-0539">Nucleus</keyword>
<dbReference type="OrthoDB" id="1741717at2759"/>
<protein>
    <submittedName>
        <fullName evidence="5">SAS complex, SAS5 subunit/transcription initiation factor IID, subunit 14</fullName>
    </submittedName>
</protein>
<dbReference type="Pfam" id="PF17035">
    <property type="entry name" value="BET"/>
    <property type="match status" value="1"/>
</dbReference>
<evidence type="ECO:0000256" key="1">
    <source>
        <dbReference type="ARBA" id="ARBA00023242"/>
    </source>
</evidence>
<dbReference type="GO" id="GO:0000785">
    <property type="term" value="C:chromatin"/>
    <property type="evidence" value="ECO:0007669"/>
    <property type="project" value="UniProtKB-ARBA"/>
</dbReference>
<accession>A0A6A6TFW1</accession>